<evidence type="ECO:0000313" key="2">
    <source>
        <dbReference type="Proteomes" id="UP000613768"/>
    </source>
</evidence>
<dbReference type="AlphaFoldDB" id="A0AAW3ZPN7"/>
<comment type="caution">
    <text evidence="1">The sequence shown here is derived from an EMBL/GenBank/DDBJ whole genome shotgun (WGS) entry which is preliminary data.</text>
</comment>
<proteinExistence type="predicted"/>
<reference evidence="1 2" key="1">
    <citation type="submission" date="2020-09" db="EMBL/GenBank/DDBJ databases">
        <title>Pseudoxanthomonas sp. CAU 1598 isolated from sand of Yaerae Beach.</title>
        <authorList>
            <person name="Kim W."/>
        </authorList>
    </citation>
    <scope>NUCLEOTIDE SEQUENCE [LARGE SCALE GENOMIC DNA]</scope>
    <source>
        <strain evidence="1 2">CAU 1598</strain>
    </source>
</reference>
<dbReference type="Proteomes" id="UP000613768">
    <property type="component" value="Unassembled WGS sequence"/>
</dbReference>
<dbReference type="EMBL" id="JACYTR010000040">
    <property type="protein sequence ID" value="MBD8527112.1"/>
    <property type="molecule type" value="Genomic_DNA"/>
</dbReference>
<evidence type="ECO:0008006" key="3">
    <source>
        <dbReference type="Google" id="ProtNLM"/>
    </source>
</evidence>
<accession>A0AAW3ZPN7</accession>
<keyword evidence="2" id="KW-1185">Reference proteome</keyword>
<name>A0AAW3ZPN7_9GAMM</name>
<organism evidence="1 2">
    <name type="scientific">Pseudomarimonas arenosa</name>
    <dbReference type="NCBI Taxonomy" id="2774145"/>
    <lineage>
        <taxon>Bacteria</taxon>
        <taxon>Pseudomonadati</taxon>
        <taxon>Pseudomonadota</taxon>
        <taxon>Gammaproteobacteria</taxon>
        <taxon>Lysobacterales</taxon>
        <taxon>Lysobacteraceae</taxon>
        <taxon>Pseudomarimonas</taxon>
    </lineage>
</organism>
<gene>
    <name evidence="1" type="ORF">IFO71_15325</name>
</gene>
<sequence length="101" mass="11554">MQLVCRRRFPVVHYVLFDESGRASDRGLLKAARQQAERLALQVNGRADGFTLIYNGRMLARVAKPHVHIVLARSRWHKALIYLLIGLKNLLPTKIAEPVNR</sequence>
<dbReference type="RefSeq" id="WP_192030534.1">
    <property type="nucleotide sequence ID" value="NZ_JACYTR010000040.1"/>
</dbReference>
<evidence type="ECO:0000313" key="1">
    <source>
        <dbReference type="EMBL" id="MBD8527112.1"/>
    </source>
</evidence>
<protein>
    <recommendedName>
        <fullName evidence="3">Transposase</fullName>
    </recommendedName>
</protein>